<evidence type="ECO:0000313" key="2">
    <source>
        <dbReference type="Proteomes" id="UP000823388"/>
    </source>
</evidence>
<organism evidence="1 2">
    <name type="scientific">Panicum virgatum</name>
    <name type="common">Blackwell switchgrass</name>
    <dbReference type="NCBI Taxonomy" id="38727"/>
    <lineage>
        <taxon>Eukaryota</taxon>
        <taxon>Viridiplantae</taxon>
        <taxon>Streptophyta</taxon>
        <taxon>Embryophyta</taxon>
        <taxon>Tracheophyta</taxon>
        <taxon>Spermatophyta</taxon>
        <taxon>Magnoliopsida</taxon>
        <taxon>Liliopsida</taxon>
        <taxon>Poales</taxon>
        <taxon>Poaceae</taxon>
        <taxon>PACMAD clade</taxon>
        <taxon>Panicoideae</taxon>
        <taxon>Panicodae</taxon>
        <taxon>Paniceae</taxon>
        <taxon>Panicinae</taxon>
        <taxon>Panicum</taxon>
        <taxon>Panicum sect. Hiantes</taxon>
    </lineage>
</organism>
<dbReference type="Proteomes" id="UP000823388">
    <property type="component" value="Chromosome 6K"/>
</dbReference>
<comment type="caution">
    <text evidence="1">The sequence shown here is derived from an EMBL/GenBank/DDBJ whole genome shotgun (WGS) entry which is preliminary data.</text>
</comment>
<sequence>MYVFMLHQLFMPIGPCLLCLYILNAYTCCFQFQKTRTILFRRGGGGGGSCGCDTDQLHNLHPEHTKMEIKC</sequence>
<accession>A0A8T0R8F3</accession>
<evidence type="ECO:0000313" key="1">
    <source>
        <dbReference type="EMBL" id="KAG2581814.1"/>
    </source>
</evidence>
<name>A0A8T0R8F3_PANVG</name>
<proteinExistence type="predicted"/>
<protein>
    <submittedName>
        <fullName evidence="1">Uncharacterized protein</fullName>
    </submittedName>
</protein>
<feature type="non-terminal residue" evidence="1">
    <location>
        <position position="71"/>
    </location>
</feature>
<dbReference type="EMBL" id="CM029047">
    <property type="protein sequence ID" value="KAG2581814.1"/>
    <property type="molecule type" value="Genomic_DNA"/>
</dbReference>
<keyword evidence="2" id="KW-1185">Reference proteome</keyword>
<dbReference type="AlphaFoldDB" id="A0A8T0R8F3"/>
<reference evidence="1" key="1">
    <citation type="submission" date="2020-05" db="EMBL/GenBank/DDBJ databases">
        <title>WGS assembly of Panicum virgatum.</title>
        <authorList>
            <person name="Lovell J.T."/>
            <person name="Jenkins J."/>
            <person name="Shu S."/>
            <person name="Juenger T.E."/>
            <person name="Schmutz J."/>
        </authorList>
    </citation>
    <scope>NUCLEOTIDE SEQUENCE</scope>
    <source>
        <strain evidence="1">AP13</strain>
    </source>
</reference>
<gene>
    <name evidence="1" type="ORF">PVAP13_6KG066535</name>
</gene>